<dbReference type="GO" id="GO:0000160">
    <property type="term" value="P:phosphorelay signal transduction system"/>
    <property type="evidence" value="ECO:0007669"/>
    <property type="project" value="UniProtKB-KW"/>
</dbReference>
<dbReference type="PROSITE" id="PS50109">
    <property type="entry name" value="HIS_KIN"/>
    <property type="match status" value="1"/>
</dbReference>
<protein>
    <submittedName>
        <fullName evidence="5">Sensor histidine kinase MctS</fullName>
    </submittedName>
</protein>
<dbReference type="PRINTS" id="PR00344">
    <property type="entry name" value="BCTRLSENSOR"/>
</dbReference>
<evidence type="ECO:0000256" key="2">
    <source>
        <dbReference type="ARBA" id="ARBA00022777"/>
    </source>
</evidence>
<evidence type="ECO:0000313" key="6">
    <source>
        <dbReference type="Proteomes" id="UP001174909"/>
    </source>
</evidence>
<gene>
    <name evidence="5" type="ORF">GBAR_LOCUS22925</name>
</gene>
<evidence type="ECO:0000259" key="4">
    <source>
        <dbReference type="PROSITE" id="PS50109"/>
    </source>
</evidence>
<feature type="transmembrane region" description="Helical" evidence="3">
    <location>
        <begin position="78"/>
        <end position="95"/>
    </location>
</feature>
<dbReference type="SMART" id="SM00387">
    <property type="entry name" value="HATPase_c"/>
    <property type="match status" value="1"/>
</dbReference>
<dbReference type="InterPro" id="IPR005467">
    <property type="entry name" value="His_kinase_dom"/>
</dbReference>
<name>A0AA35T594_GEOBA</name>
<keyword evidence="1" id="KW-0808">Transferase</keyword>
<keyword evidence="3" id="KW-1133">Transmembrane helix</keyword>
<evidence type="ECO:0000313" key="5">
    <source>
        <dbReference type="EMBL" id="CAI8041223.1"/>
    </source>
</evidence>
<feature type="domain" description="Histidine kinase" evidence="4">
    <location>
        <begin position="250"/>
        <end position="338"/>
    </location>
</feature>
<sequence>MVSSDSLAVAVQLPAQFRGPCLYSDHAVAGSLLALNGYVHYRIQSNRTVTRRWALALSVMDAAMVTAGIAISSSGFQNSFFVLYYPALAMFAVVFTSFRLSFAWATMVAVVYAALSLVMEPGVEYEIKEEKILFTRIVVMYAVVAAVNLVSRFERTRRREAAKREELANAPNDEGRDELIAKLEAIHALSKSTMWELRHPIDAGPIFEGREFGRVLSSHASTFTTITSIPTEVEQSGREPRLSTVTRGLLFSIAHNAMTNAFRHSRADRVAIALSFDADRLRMSVSDDGIGLPDDYADRGHGFRNMRRDVERMGGSLEVGPGESGRGTSVTCVVPYDANRGGK</sequence>
<dbReference type="AlphaFoldDB" id="A0AA35T594"/>
<feature type="transmembrane region" description="Helical" evidence="3">
    <location>
        <begin position="53"/>
        <end position="72"/>
    </location>
</feature>
<keyword evidence="2 5" id="KW-0418">Kinase</keyword>
<dbReference type="InterPro" id="IPR003594">
    <property type="entry name" value="HATPase_dom"/>
</dbReference>
<dbReference type="InterPro" id="IPR050482">
    <property type="entry name" value="Sensor_HK_TwoCompSys"/>
</dbReference>
<dbReference type="GO" id="GO:0016301">
    <property type="term" value="F:kinase activity"/>
    <property type="evidence" value="ECO:0007669"/>
    <property type="project" value="UniProtKB-KW"/>
</dbReference>
<dbReference type="InterPro" id="IPR036890">
    <property type="entry name" value="HATPase_C_sf"/>
</dbReference>
<dbReference type="Pfam" id="PF02518">
    <property type="entry name" value="HATPase_c"/>
    <property type="match status" value="1"/>
</dbReference>
<organism evidence="5 6">
    <name type="scientific">Geodia barretti</name>
    <name type="common">Barrett's horny sponge</name>
    <dbReference type="NCBI Taxonomy" id="519541"/>
    <lineage>
        <taxon>Eukaryota</taxon>
        <taxon>Metazoa</taxon>
        <taxon>Porifera</taxon>
        <taxon>Demospongiae</taxon>
        <taxon>Heteroscleromorpha</taxon>
        <taxon>Tetractinellida</taxon>
        <taxon>Astrophorina</taxon>
        <taxon>Geodiidae</taxon>
        <taxon>Geodia</taxon>
    </lineage>
</organism>
<keyword evidence="3" id="KW-0472">Membrane</keyword>
<dbReference type="PANTHER" id="PTHR24421">
    <property type="entry name" value="NITRATE/NITRITE SENSOR PROTEIN NARX-RELATED"/>
    <property type="match status" value="1"/>
</dbReference>
<proteinExistence type="predicted"/>
<keyword evidence="6" id="KW-1185">Reference proteome</keyword>
<feature type="transmembrane region" description="Helical" evidence="3">
    <location>
        <begin position="102"/>
        <end position="119"/>
    </location>
</feature>
<comment type="caution">
    <text evidence="5">The sequence shown here is derived from an EMBL/GenBank/DDBJ whole genome shotgun (WGS) entry which is preliminary data.</text>
</comment>
<dbReference type="SUPFAM" id="SSF55874">
    <property type="entry name" value="ATPase domain of HSP90 chaperone/DNA topoisomerase II/histidine kinase"/>
    <property type="match status" value="1"/>
</dbReference>
<feature type="transmembrane region" description="Helical" evidence="3">
    <location>
        <begin position="131"/>
        <end position="150"/>
    </location>
</feature>
<dbReference type="Gene3D" id="3.30.565.10">
    <property type="entry name" value="Histidine kinase-like ATPase, C-terminal domain"/>
    <property type="match status" value="1"/>
</dbReference>
<dbReference type="CDD" id="cd16917">
    <property type="entry name" value="HATPase_UhpB-NarQ-NarX-like"/>
    <property type="match status" value="1"/>
</dbReference>
<evidence type="ECO:0000256" key="1">
    <source>
        <dbReference type="ARBA" id="ARBA00022679"/>
    </source>
</evidence>
<dbReference type="Proteomes" id="UP001174909">
    <property type="component" value="Unassembled WGS sequence"/>
</dbReference>
<reference evidence="5" key="1">
    <citation type="submission" date="2023-03" db="EMBL/GenBank/DDBJ databases">
        <authorList>
            <person name="Steffen K."/>
            <person name="Cardenas P."/>
        </authorList>
    </citation>
    <scope>NUCLEOTIDE SEQUENCE</scope>
</reference>
<dbReference type="EMBL" id="CASHTH010003172">
    <property type="protein sequence ID" value="CAI8041223.1"/>
    <property type="molecule type" value="Genomic_DNA"/>
</dbReference>
<keyword evidence="3" id="KW-0812">Transmembrane</keyword>
<accession>A0AA35T594</accession>
<dbReference type="InterPro" id="IPR004358">
    <property type="entry name" value="Sig_transdc_His_kin-like_C"/>
</dbReference>
<evidence type="ECO:0000256" key="3">
    <source>
        <dbReference type="SAM" id="Phobius"/>
    </source>
</evidence>